<feature type="region of interest" description="Disordered" evidence="1">
    <location>
        <begin position="115"/>
        <end position="135"/>
    </location>
</feature>
<keyword evidence="3" id="KW-1185">Reference proteome</keyword>
<reference evidence="3" key="2">
    <citation type="submission" date="2015-01" db="EMBL/GenBank/DDBJ databases">
        <title>Evolutionary Origins and Diversification of the Mycorrhizal Mutualists.</title>
        <authorList>
            <consortium name="DOE Joint Genome Institute"/>
            <consortium name="Mycorrhizal Genomics Consortium"/>
            <person name="Kohler A."/>
            <person name="Kuo A."/>
            <person name="Nagy L.G."/>
            <person name="Floudas D."/>
            <person name="Copeland A."/>
            <person name="Barry K.W."/>
            <person name="Cichocki N."/>
            <person name="Veneault-Fourrey C."/>
            <person name="LaButti K."/>
            <person name="Lindquist E.A."/>
            <person name="Lipzen A."/>
            <person name="Lundell T."/>
            <person name="Morin E."/>
            <person name="Murat C."/>
            <person name="Riley R."/>
            <person name="Ohm R."/>
            <person name="Sun H."/>
            <person name="Tunlid A."/>
            <person name="Henrissat B."/>
            <person name="Grigoriev I.V."/>
            <person name="Hibbett D.S."/>
            <person name="Martin F."/>
        </authorList>
    </citation>
    <scope>NUCLEOTIDE SEQUENCE [LARGE SCALE GENOMIC DNA]</scope>
    <source>
        <strain evidence="3">Marx 270</strain>
    </source>
</reference>
<gene>
    <name evidence="2" type="ORF">M404DRAFT_192814</name>
</gene>
<evidence type="ECO:0000256" key="1">
    <source>
        <dbReference type="SAM" id="MobiDB-lite"/>
    </source>
</evidence>
<dbReference type="InParanoid" id="A0A0C3PKY6"/>
<protein>
    <submittedName>
        <fullName evidence="2">Uncharacterized protein</fullName>
    </submittedName>
</protein>
<sequence length="156" mass="17326">MLVPFPVLPHQVLREARAILMGILVPCHLAHRRNPEFKRPVQDRYLLDCVAERVVSLFLQLFRRSALRGNVANIQRTTYHPRPRAVLPIILCLRPQITSTGATTTSDDTEMTRTTVTAGTSTTGTGGGGAETTTEDVGDFVDRLRFGDLDMGRLRV</sequence>
<organism evidence="2 3">
    <name type="scientific">Pisolithus tinctorius Marx 270</name>
    <dbReference type="NCBI Taxonomy" id="870435"/>
    <lineage>
        <taxon>Eukaryota</taxon>
        <taxon>Fungi</taxon>
        <taxon>Dikarya</taxon>
        <taxon>Basidiomycota</taxon>
        <taxon>Agaricomycotina</taxon>
        <taxon>Agaricomycetes</taxon>
        <taxon>Agaricomycetidae</taxon>
        <taxon>Boletales</taxon>
        <taxon>Sclerodermatineae</taxon>
        <taxon>Pisolithaceae</taxon>
        <taxon>Pisolithus</taxon>
    </lineage>
</organism>
<dbReference type="EMBL" id="KN831944">
    <property type="protein sequence ID" value="KIO14910.1"/>
    <property type="molecule type" value="Genomic_DNA"/>
</dbReference>
<dbReference type="HOGENOM" id="CLU_1687385_0_0_1"/>
<name>A0A0C3PKY6_PISTI</name>
<evidence type="ECO:0000313" key="2">
    <source>
        <dbReference type="EMBL" id="KIO14910.1"/>
    </source>
</evidence>
<evidence type="ECO:0000313" key="3">
    <source>
        <dbReference type="Proteomes" id="UP000054217"/>
    </source>
</evidence>
<dbReference type="Proteomes" id="UP000054217">
    <property type="component" value="Unassembled WGS sequence"/>
</dbReference>
<dbReference type="AlphaFoldDB" id="A0A0C3PKY6"/>
<accession>A0A0C3PKY6</accession>
<proteinExistence type="predicted"/>
<reference evidence="2 3" key="1">
    <citation type="submission" date="2014-04" db="EMBL/GenBank/DDBJ databases">
        <authorList>
            <consortium name="DOE Joint Genome Institute"/>
            <person name="Kuo A."/>
            <person name="Kohler A."/>
            <person name="Costa M.D."/>
            <person name="Nagy L.G."/>
            <person name="Floudas D."/>
            <person name="Copeland A."/>
            <person name="Barry K.W."/>
            <person name="Cichocki N."/>
            <person name="Veneault-Fourrey C."/>
            <person name="LaButti K."/>
            <person name="Lindquist E.A."/>
            <person name="Lipzen A."/>
            <person name="Lundell T."/>
            <person name="Morin E."/>
            <person name="Murat C."/>
            <person name="Sun H."/>
            <person name="Tunlid A."/>
            <person name="Henrissat B."/>
            <person name="Grigoriev I.V."/>
            <person name="Hibbett D.S."/>
            <person name="Martin F."/>
            <person name="Nordberg H.P."/>
            <person name="Cantor M.N."/>
            <person name="Hua S.X."/>
        </authorList>
    </citation>
    <scope>NUCLEOTIDE SEQUENCE [LARGE SCALE GENOMIC DNA]</scope>
    <source>
        <strain evidence="2 3">Marx 270</strain>
    </source>
</reference>